<dbReference type="NCBIfam" id="NF007592">
    <property type="entry name" value="PRK10234.1"/>
    <property type="match status" value="1"/>
</dbReference>
<protein>
    <submittedName>
        <fullName evidence="1">Glucitol operon activator protein</fullName>
    </submittedName>
</protein>
<comment type="caution">
    <text evidence="1">The sequence shown here is derived from an EMBL/GenBank/DDBJ whole genome shotgun (WGS) entry which is preliminary data.</text>
</comment>
<proteinExistence type="predicted"/>
<dbReference type="Proteomes" id="UP000078407">
    <property type="component" value="Unassembled WGS sequence"/>
</dbReference>
<dbReference type="PIRSF" id="PIRSF011474">
    <property type="entry name" value="Glucitol_operon_activator"/>
    <property type="match status" value="1"/>
</dbReference>
<name>A0ABX2W976_9ENTR</name>
<sequence length="119" mass="13198">MINALIAIAVIAWLSQLVLGGWQIRHFNRAFDQLCQKGAVGIGRSGGRFKPRVVIALAFDEQQNICDSLMMKGITIFARPLPLSQLHGINRKELQPDVIFPHDQNCQNALSLAIKVKHG</sequence>
<dbReference type="Pfam" id="PF06923">
    <property type="entry name" value="GutM"/>
    <property type="match status" value="1"/>
</dbReference>
<dbReference type="EMBL" id="LXEQ01000031">
    <property type="protein sequence ID" value="OAT28291.1"/>
    <property type="molecule type" value="Genomic_DNA"/>
</dbReference>
<evidence type="ECO:0000313" key="2">
    <source>
        <dbReference type="Proteomes" id="UP000078407"/>
    </source>
</evidence>
<dbReference type="InterPro" id="IPR009693">
    <property type="entry name" value="Glucitol_operon_activator"/>
</dbReference>
<reference evidence="1 2" key="1">
    <citation type="submission" date="2016-04" db="EMBL/GenBank/DDBJ databases">
        <title>ATOL: Assembling a taxonomically balanced genome-scale reconstruction of the evolutionary history of the Enterobacteriaceae.</title>
        <authorList>
            <person name="Plunkett G.III."/>
            <person name="Neeno-Eckwall E.C."/>
            <person name="Glasner J.D."/>
            <person name="Perna N.T."/>
        </authorList>
    </citation>
    <scope>NUCLEOTIDE SEQUENCE [LARGE SCALE GENOMIC DNA]</scope>
    <source>
        <strain evidence="1 2">ATCC 51602</strain>
    </source>
</reference>
<accession>A0ABX2W976</accession>
<evidence type="ECO:0000313" key="1">
    <source>
        <dbReference type="EMBL" id="OAT28291.1"/>
    </source>
</evidence>
<dbReference type="RefSeq" id="WP_064543935.1">
    <property type="nucleotide sequence ID" value="NZ_LXEQ01000031.1"/>
</dbReference>
<gene>
    <name evidence="1" type="ORF">M976_01817</name>
</gene>
<keyword evidence="2" id="KW-1185">Reference proteome</keyword>
<organism evidence="1 2">
    <name type="scientific">Buttiauxella ferragutiae ATCC 51602</name>
    <dbReference type="NCBI Taxonomy" id="1354252"/>
    <lineage>
        <taxon>Bacteria</taxon>
        <taxon>Pseudomonadati</taxon>
        <taxon>Pseudomonadota</taxon>
        <taxon>Gammaproteobacteria</taxon>
        <taxon>Enterobacterales</taxon>
        <taxon>Enterobacteriaceae</taxon>
        <taxon>Buttiauxella</taxon>
    </lineage>
</organism>